<keyword evidence="5 7" id="KW-0807">Transducer</keyword>
<keyword evidence="3 9" id="KW-1133">Transmembrane helix</keyword>
<dbReference type="GO" id="GO:0006935">
    <property type="term" value="P:chemotaxis"/>
    <property type="evidence" value="ECO:0007669"/>
    <property type="project" value="InterPro"/>
</dbReference>
<dbReference type="InterPro" id="IPR004089">
    <property type="entry name" value="MCPsignal_dom"/>
</dbReference>
<evidence type="ECO:0000256" key="1">
    <source>
        <dbReference type="ARBA" id="ARBA00004141"/>
    </source>
</evidence>
<evidence type="ECO:0000256" key="6">
    <source>
        <dbReference type="ARBA" id="ARBA00029447"/>
    </source>
</evidence>
<evidence type="ECO:0000256" key="8">
    <source>
        <dbReference type="SAM" id="MobiDB-lite"/>
    </source>
</evidence>
<dbReference type="Gene3D" id="1.10.287.950">
    <property type="entry name" value="Methyl-accepting chemotaxis protein"/>
    <property type="match status" value="1"/>
</dbReference>
<comment type="subcellular location">
    <subcellularLocation>
        <location evidence="1">Membrane</location>
        <topology evidence="1">Multi-pass membrane protein</topology>
    </subcellularLocation>
</comment>
<dbReference type="PROSITE" id="PS50885">
    <property type="entry name" value="HAMP"/>
    <property type="match status" value="1"/>
</dbReference>
<feature type="domain" description="HAMP" evidence="11">
    <location>
        <begin position="207"/>
        <end position="260"/>
    </location>
</feature>
<evidence type="ECO:0000313" key="13">
    <source>
        <dbReference type="Proteomes" id="UP000036902"/>
    </source>
</evidence>
<dbReference type="Pfam" id="PF12729">
    <property type="entry name" value="4HB_MCP_1"/>
    <property type="match status" value="1"/>
</dbReference>
<dbReference type="PRINTS" id="PR00260">
    <property type="entry name" value="CHEMTRNSDUCR"/>
</dbReference>
<feature type="domain" description="Methyl-accepting transducer" evidence="10">
    <location>
        <begin position="265"/>
        <end position="501"/>
    </location>
</feature>
<dbReference type="GO" id="GO:0016020">
    <property type="term" value="C:membrane"/>
    <property type="evidence" value="ECO:0007669"/>
    <property type="project" value="UniProtKB-SubCell"/>
</dbReference>
<reference evidence="13" key="1">
    <citation type="submission" date="2016-03" db="EMBL/GenBank/DDBJ databases">
        <authorList>
            <person name="Ma C."/>
            <person name="Zhou S."/>
            <person name="Yang G."/>
        </authorList>
    </citation>
    <scope>NUCLEOTIDE SEQUENCE [LARGE SCALE GENOMIC DNA]</scope>
    <source>
        <strain evidence="13">SgZ-1</strain>
    </source>
</reference>
<keyword evidence="13" id="KW-1185">Reference proteome</keyword>
<dbReference type="CDD" id="cd06225">
    <property type="entry name" value="HAMP"/>
    <property type="match status" value="1"/>
</dbReference>
<name>A0A127KAI4_9RHOO</name>
<keyword evidence="12" id="KW-0418">Kinase</keyword>
<evidence type="ECO:0000256" key="5">
    <source>
        <dbReference type="ARBA" id="ARBA00023224"/>
    </source>
</evidence>
<protein>
    <submittedName>
        <fullName evidence="12">Histidine kinase</fullName>
    </submittedName>
</protein>
<dbReference type="Pfam" id="PF00672">
    <property type="entry name" value="HAMP"/>
    <property type="match status" value="1"/>
</dbReference>
<dbReference type="Pfam" id="PF00015">
    <property type="entry name" value="MCPsignal"/>
    <property type="match status" value="1"/>
</dbReference>
<dbReference type="GO" id="GO:0004888">
    <property type="term" value="F:transmembrane signaling receptor activity"/>
    <property type="evidence" value="ECO:0007669"/>
    <property type="project" value="InterPro"/>
</dbReference>
<dbReference type="SMART" id="SM00283">
    <property type="entry name" value="MA"/>
    <property type="match status" value="1"/>
</dbReference>
<evidence type="ECO:0000256" key="9">
    <source>
        <dbReference type="SAM" id="Phobius"/>
    </source>
</evidence>
<feature type="region of interest" description="Disordered" evidence="8">
    <location>
        <begin position="313"/>
        <end position="333"/>
    </location>
</feature>
<dbReference type="AlphaFoldDB" id="A0A127KAI4"/>
<dbReference type="Proteomes" id="UP000036902">
    <property type="component" value="Chromosome"/>
</dbReference>
<feature type="compositionally biased region" description="Basic and acidic residues" evidence="8">
    <location>
        <begin position="313"/>
        <end position="323"/>
    </location>
</feature>
<keyword evidence="2 9" id="KW-0812">Transmembrane</keyword>
<dbReference type="InterPro" id="IPR004090">
    <property type="entry name" value="Chemotax_Me-accpt_rcpt"/>
</dbReference>
<gene>
    <name evidence="12" type="ORF">AC731_002540</name>
</gene>
<evidence type="ECO:0000256" key="7">
    <source>
        <dbReference type="PROSITE-ProRule" id="PRU00284"/>
    </source>
</evidence>
<dbReference type="GO" id="GO:0016301">
    <property type="term" value="F:kinase activity"/>
    <property type="evidence" value="ECO:0007669"/>
    <property type="project" value="UniProtKB-KW"/>
</dbReference>
<keyword evidence="4 9" id="KW-0472">Membrane</keyword>
<evidence type="ECO:0000256" key="4">
    <source>
        <dbReference type="ARBA" id="ARBA00023136"/>
    </source>
</evidence>
<dbReference type="PANTHER" id="PTHR32089">
    <property type="entry name" value="METHYL-ACCEPTING CHEMOTAXIS PROTEIN MCPB"/>
    <property type="match status" value="1"/>
</dbReference>
<sequence>MSIRHSLVSLIVITTALLISIGVIGGGHYRHNTELIQSLTDDAIPGALIAADLSADLKQAELELIKLVIAPTPDIIESVERSLRAQHALLGERLRSLSQLPSSPTERALIEHASQRLADYQASTEDIVGLARSGQRLLAEASLYANAAEYERELQQVLDTLRIEKRRSKDQVVEVLEAGLDKTIWVLGGAGGLTLLVLIALVMRLHRNIVTPLRAMEGTMGAIANSLDFTQRVPVTRNDEIGQSVRAFNTLLDTLQASLGAMIEIIRSNEGATAEMHQSAQVVAHIASEGSGSSKRIQQAVRSIQEHIREIDRESRQAGRITEESSQAATSRSAVIRETANRIEALSTCLEGASGQVFTLAREVGEIESVVSEIRQIADQTNLLALNAAIEAARAGETGRGFAVVADEVRKLAERSAAATELINQRLGRIHHASHESTALMEQVGVEMAHSVTLARSAGEAIESIERSAVGVIEVVGEIIRLVQIGQGSSSEIVEQVGTIDVLLDQAHSAARHTKGAADRIRDISVELVSIVSRFRIETASASARG</sequence>
<keyword evidence="12" id="KW-0808">Transferase</keyword>
<proteinExistence type="inferred from homology"/>
<organism evidence="12 13">
    <name type="scientific">Thauera humireducens</name>
    <dbReference type="NCBI Taxonomy" id="1134435"/>
    <lineage>
        <taxon>Bacteria</taxon>
        <taxon>Pseudomonadati</taxon>
        <taxon>Pseudomonadota</taxon>
        <taxon>Betaproteobacteria</taxon>
        <taxon>Rhodocyclales</taxon>
        <taxon>Zoogloeaceae</taxon>
        <taxon>Thauera</taxon>
    </lineage>
</organism>
<evidence type="ECO:0000313" key="12">
    <source>
        <dbReference type="EMBL" id="AMO38957.1"/>
    </source>
</evidence>
<dbReference type="STRING" id="1134435.AC731_002540"/>
<dbReference type="SUPFAM" id="SSF58104">
    <property type="entry name" value="Methyl-accepting chemotaxis protein (MCP) signaling domain"/>
    <property type="match status" value="1"/>
</dbReference>
<dbReference type="PROSITE" id="PS50111">
    <property type="entry name" value="CHEMOTAXIS_TRANSDUC_2"/>
    <property type="match status" value="1"/>
</dbReference>
<feature type="transmembrane region" description="Helical" evidence="9">
    <location>
        <begin position="7"/>
        <end position="29"/>
    </location>
</feature>
<dbReference type="EMBL" id="CP014646">
    <property type="protein sequence ID" value="AMO38957.1"/>
    <property type="molecule type" value="Genomic_DNA"/>
</dbReference>
<evidence type="ECO:0000259" key="11">
    <source>
        <dbReference type="PROSITE" id="PS50885"/>
    </source>
</evidence>
<dbReference type="KEGG" id="thu:AC731_002540"/>
<feature type="compositionally biased region" description="Polar residues" evidence="8">
    <location>
        <begin position="324"/>
        <end position="333"/>
    </location>
</feature>
<dbReference type="PANTHER" id="PTHR32089:SF119">
    <property type="entry name" value="METHYL-ACCEPTING CHEMOTAXIS PROTEIN CTPL"/>
    <property type="match status" value="1"/>
</dbReference>
<dbReference type="InterPro" id="IPR003660">
    <property type="entry name" value="HAMP_dom"/>
</dbReference>
<accession>A0A127KAI4</accession>
<dbReference type="InterPro" id="IPR024478">
    <property type="entry name" value="HlyB_4HB_MCP"/>
</dbReference>
<evidence type="ECO:0000256" key="2">
    <source>
        <dbReference type="ARBA" id="ARBA00022692"/>
    </source>
</evidence>
<dbReference type="GO" id="GO:0007165">
    <property type="term" value="P:signal transduction"/>
    <property type="evidence" value="ECO:0007669"/>
    <property type="project" value="UniProtKB-KW"/>
</dbReference>
<dbReference type="SMART" id="SM00304">
    <property type="entry name" value="HAMP"/>
    <property type="match status" value="1"/>
</dbReference>
<comment type="similarity">
    <text evidence="6">Belongs to the methyl-accepting chemotaxis (MCP) protein family.</text>
</comment>
<evidence type="ECO:0000259" key="10">
    <source>
        <dbReference type="PROSITE" id="PS50111"/>
    </source>
</evidence>
<evidence type="ECO:0000256" key="3">
    <source>
        <dbReference type="ARBA" id="ARBA00022989"/>
    </source>
</evidence>